<evidence type="ECO:0000313" key="1">
    <source>
        <dbReference type="EMBL" id="SHM50884.1"/>
    </source>
</evidence>
<evidence type="ECO:0000313" key="2">
    <source>
        <dbReference type="Proteomes" id="UP000183983"/>
    </source>
</evidence>
<dbReference type="AlphaFoldDB" id="A0A1M7JD38"/>
<name>A0A1M7JD38_9PSED</name>
<dbReference type="EMBL" id="FRDA01000001">
    <property type="protein sequence ID" value="SHM50884.1"/>
    <property type="molecule type" value="Genomic_DNA"/>
</dbReference>
<accession>A0A1M7JD38</accession>
<proteinExistence type="predicted"/>
<protein>
    <submittedName>
        <fullName evidence="1">Uncharacterized protein</fullName>
    </submittedName>
</protein>
<reference evidence="1 2" key="1">
    <citation type="submission" date="2016-11" db="EMBL/GenBank/DDBJ databases">
        <authorList>
            <person name="Jaros S."/>
            <person name="Januszkiewicz K."/>
            <person name="Wedrychowicz H."/>
        </authorList>
    </citation>
    <scope>NUCLEOTIDE SEQUENCE [LARGE SCALE GENOMIC DNA]</scope>
    <source>
        <strain evidence="1 2">LMG 26898</strain>
    </source>
</reference>
<dbReference type="Proteomes" id="UP000183983">
    <property type="component" value="Unassembled WGS sequence"/>
</dbReference>
<gene>
    <name evidence="1" type="ORF">SAMN05216593_101262</name>
</gene>
<organism evidence="1 2">
    <name type="scientific">Pseudomonas asturiensis</name>
    <dbReference type="NCBI Taxonomy" id="1190415"/>
    <lineage>
        <taxon>Bacteria</taxon>
        <taxon>Pseudomonadati</taxon>
        <taxon>Pseudomonadota</taxon>
        <taxon>Gammaproteobacteria</taxon>
        <taxon>Pseudomonadales</taxon>
        <taxon>Pseudomonadaceae</taxon>
        <taxon>Pseudomonas</taxon>
    </lineage>
</organism>
<dbReference type="STRING" id="1190415.SAMN05216593_101262"/>
<sequence length="35" mass="3847">MQASLFVDVADERAVVLTGNDPGFRKETRGKGLLR</sequence>